<sequence>MKLDTPRRLQLVFIATLVVASGALQCRNPRNNRVSANRHNRLDTSIRSSLTNTEHGIEDNVQVFLRFSPLIGGPPIPLHVEVILAEGDTDKHKDAESKGTIYIRKTNNLASMAVLNTYPQLHRLDFLPENPTDHSTVVRLASLQSVPGKLRHRYVTASSDAKQDGKGITVLLPVGSIPCQKKSGATSSNVISTALDFTNERRDNVYDDLRIFLGKNCLSFALDLLLELNNVHGIQRVDSWNKIDFGE</sequence>
<gene>
    <name evidence="2" type="ORF">QTG54_012021</name>
</gene>
<name>A0AAD8Y074_9STRA</name>
<proteinExistence type="predicted"/>
<evidence type="ECO:0000256" key="1">
    <source>
        <dbReference type="SAM" id="SignalP"/>
    </source>
</evidence>
<reference evidence="2" key="1">
    <citation type="submission" date="2023-06" db="EMBL/GenBank/DDBJ databases">
        <title>Survivors Of The Sea: Transcriptome response of Skeletonema marinoi to long-term dormancy.</title>
        <authorList>
            <person name="Pinder M.I.M."/>
            <person name="Kourtchenko O."/>
            <person name="Robertson E.K."/>
            <person name="Larsson T."/>
            <person name="Maumus F."/>
            <person name="Osuna-Cruz C.M."/>
            <person name="Vancaester E."/>
            <person name="Stenow R."/>
            <person name="Vandepoele K."/>
            <person name="Ploug H."/>
            <person name="Bruchert V."/>
            <person name="Godhe A."/>
            <person name="Topel M."/>
        </authorList>
    </citation>
    <scope>NUCLEOTIDE SEQUENCE</scope>
    <source>
        <strain evidence="2">R05AC</strain>
    </source>
</reference>
<evidence type="ECO:0000313" key="3">
    <source>
        <dbReference type="Proteomes" id="UP001224775"/>
    </source>
</evidence>
<feature type="signal peptide" evidence="1">
    <location>
        <begin position="1"/>
        <end position="23"/>
    </location>
</feature>
<evidence type="ECO:0000313" key="2">
    <source>
        <dbReference type="EMBL" id="KAK1737154.1"/>
    </source>
</evidence>
<comment type="caution">
    <text evidence="2">The sequence shown here is derived from an EMBL/GenBank/DDBJ whole genome shotgun (WGS) entry which is preliminary data.</text>
</comment>
<dbReference type="EMBL" id="JATAAI010000026">
    <property type="protein sequence ID" value="KAK1737154.1"/>
    <property type="molecule type" value="Genomic_DNA"/>
</dbReference>
<keyword evidence="3" id="KW-1185">Reference proteome</keyword>
<accession>A0AAD8Y074</accession>
<protein>
    <submittedName>
        <fullName evidence="2">Uncharacterized protein</fullName>
    </submittedName>
</protein>
<dbReference type="Proteomes" id="UP001224775">
    <property type="component" value="Unassembled WGS sequence"/>
</dbReference>
<keyword evidence="1" id="KW-0732">Signal</keyword>
<dbReference type="AlphaFoldDB" id="A0AAD8Y074"/>
<feature type="chain" id="PRO_5042290230" evidence="1">
    <location>
        <begin position="24"/>
        <end position="247"/>
    </location>
</feature>
<organism evidence="2 3">
    <name type="scientific">Skeletonema marinoi</name>
    <dbReference type="NCBI Taxonomy" id="267567"/>
    <lineage>
        <taxon>Eukaryota</taxon>
        <taxon>Sar</taxon>
        <taxon>Stramenopiles</taxon>
        <taxon>Ochrophyta</taxon>
        <taxon>Bacillariophyta</taxon>
        <taxon>Coscinodiscophyceae</taxon>
        <taxon>Thalassiosirophycidae</taxon>
        <taxon>Thalassiosirales</taxon>
        <taxon>Skeletonemataceae</taxon>
        <taxon>Skeletonema</taxon>
        <taxon>Skeletonema marinoi-dohrnii complex</taxon>
    </lineage>
</organism>